<evidence type="ECO:0000313" key="2">
    <source>
        <dbReference type="Proteomes" id="UP001197974"/>
    </source>
</evidence>
<name>A0ABY9JYC0_9BACI</name>
<dbReference type="Proteomes" id="UP001197974">
    <property type="component" value="Chromosome"/>
</dbReference>
<dbReference type="EMBL" id="CP129013">
    <property type="protein sequence ID" value="WLR42590.1"/>
    <property type="molecule type" value="Genomic_DNA"/>
</dbReference>
<evidence type="ECO:0000313" key="1">
    <source>
        <dbReference type="EMBL" id="WLR42590.1"/>
    </source>
</evidence>
<gene>
    <name evidence="1" type="ORF">LC087_18210</name>
</gene>
<reference evidence="1 2" key="1">
    <citation type="submission" date="2023-06" db="EMBL/GenBank/DDBJ databases">
        <title>Five Gram-positive bacteria isolated from mangrove sediments in Shenzhen, Guangdong, China.</title>
        <authorList>
            <person name="Yu S."/>
            <person name="Zheng W."/>
            <person name="Huang Y."/>
        </authorList>
    </citation>
    <scope>NUCLEOTIDE SEQUENCE [LARGE SCALE GENOMIC DNA]</scope>
    <source>
        <strain evidence="1 2">SaN35-3</strain>
    </source>
</reference>
<sequence length="201" mass="24349">MDRQQLQDICRDLGIKIKIDNERIKEEKGYYESFHQIEKLGDDWYYSFMNFEKRPKVGKDNMQHFHDEYDAIKYFFIKIIKSHFSREISRKPKPQFSSISELEKFFSTMGLSEDQYSFDVIKPQVIYGEVVGDKIRVNYINKNRQKQFSSHLLNIQEGLSEIRRLTYRLDVIKSIEMRYIQNKFLKERFNDNDILLFVLGR</sequence>
<accession>A0ABY9JYC0</accession>
<organism evidence="1 2">
    <name type="scientific">Bacillus carboniphilus</name>
    <dbReference type="NCBI Taxonomy" id="86663"/>
    <lineage>
        <taxon>Bacteria</taxon>
        <taxon>Bacillati</taxon>
        <taxon>Bacillota</taxon>
        <taxon>Bacilli</taxon>
        <taxon>Bacillales</taxon>
        <taxon>Bacillaceae</taxon>
        <taxon>Bacillus</taxon>
    </lineage>
</organism>
<protein>
    <submittedName>
        <fullName evidence="1">Uncharacterized protein</fullName>
    </submittedName>
</protein>
<keyword evidence="2" id="KW-1185">Reference proteome</keyword>
<proteinExistence type="predicted"/>
<dbReference type="RefSeq" id="WP_226542562.1">
    <property type="nucleotide sequence ID" value="NZ_CP129013.1"/>
</dbReference>